<protein>
    <submittedName>
        <fullName evidence="1">Uncharacterized protein</fullName>
    </submittedName>
</protein>
<evidence type="ECO:0000313" key="1">
    <source>
        <dbReference type="EMBL" id="HGB30958.1"/>
    </source>
</evidence>
<name>A0A7C3SN39_9BACT</name>
<organism evidence="1">
    <name type="scientific">Dictyoglomus turgidum</name>
    <dbReference type="NCBI Taxonomy" id="513050"/>
    <lineage>
        <taxon>Bacteria</taxon>
        <taxon>Pseudomonadati</taxon>
        <taxon>Dictyoglomota</taxon>
        <taxon>Dictyoglomia</taxon>
        <taxon>Dictyoglomales</taxon>
        <taxon>Dictyoglomaceae</taxon>
        <taxon>Dictyoglomus</taxon>
    </lineage>
</organism>
<dbReference type="EMBL" id="DTGA01000091">
    <property type="protein sequence ID" value="HGB30958.1"/>
    <property type="molecule type" value="Genomic_DNA"/>
</dbReference>
<sequence length="113" mass="13238">MVNVPDSLWEQLVISILEGSKVDKLIDEIDRLNEKTRYYLWIRYYDLAIPRETLQLFSDWPKIVETKIISYEPITKERLENFLKNLGGKPSAVLCTDDPAGKVGWKEKDVFFT</sequence>
<dbReference type="AlphaFoldDB" id="A0A7C3SN39"/>
<proteinExistence type="predicted"/>
<gene>
    <name evidence="1" type="ORF">ENV35_03675</name>
</gene>
<comment type="caution">
    <text evidence="1">The sequence shown here is derived from an EMBL/GenBank/DDBJ whole genome shotgun (WGS) entry which is preliminary data.</text>
</comment>
<reference evidence="1" key="1">
    <citation type="journal article" date="2020" name="mSystems">
        <title>Genome- and Community-Level Interaction Insights into Carbon Utilization and Element Cycling Functions of Hydrothermarchaeota in Hydrothermal Sediment.</title>
        <authorList>
            <person name="Zhou Z."/>
            <person name="Liu Y."/>
            <person name="Xu W."/>
            <person name="Pan J."/>
            <person name="Luo Z.H."/>
            <person name="Li M."/>
        </authorList>
    </citation>
    <scope>NUCLEOTIDE SEQUENCE [LARGE SCALE GENOMIC DNA]</scope>
    <source>
        <strain evidence="1">SpSt-751</strain>
    </source>
</reference>
<accession>A0A7C3SN39</accession>